<accession>A0A098VZ78</accession>
<comment type="caution">
    <text evidence="3">The sequence shown here is derived from an EMBL/GenBank/DDBJ whole genome shotgun (WGS) entry which is preliminary data.</text>
</comment>
<sequence length="294" mass="34156">MTRSRSSFKTEDQPVRPIPKSLYSILSIEKDASFSEIKKAYYKQALLFHPDKIASANPSIGSQEATKKFQELGVAYQVLSCESSRRAYDLTGEYSGEPSISPCDDFNWREYFNSIFTSVTIDAIEKVRLEYQEEKKDLLHFYKHHKGNMDKVLDEILFSDSNFTETQQRLIKILREAIESNEVKGYPQFSESTTEKACNSRIRKHEKTDKKFKRAVHKENAGDHNLMPVKKRQAPSKSELVLPNRKRQADYFLNDLARKYSKNGPIDLNQDPLSDEQFESIQKKFHPSNKRPKK</sequence>
<dbReference type="PANTHER" id="PTHR44144">
    <property type="entry name" value="DNAJ HOMOLOG SUBFAMILY C MEMBER 9"/>
    <property type="match status" value="1"/>
</dbReference>
<name>A0A098VZ78_9MICR</name>
<protein>
    <submittedName>
        <fullName evidence="3">DnaJ domain-containing protein</fullName>
    </submittedName>
</protein>
<dbReference type="SMART" id="SM00271">
    <property type="entry name" value="DnaJ"/>
    <property type="match status" value="1"/>
</dbReference>
<keyword evidence="4" id="KW-1185">Reference proteome</keyword>
<feature type="compositionally biased region" description="Basic residues" evidence="1">
    <location>
        <begin position="283"/>
        <end position="294"/>
    </location>
</feature>
<dbReference type="HOGENOM" id="CLU_055868_2_1_1"/>
<evidence type="ECO:0000256" key="1">
    <source>
        <dbReference type="SAM" id="MobiDB-lite"/>
    </source>
</evidence>
<evidence type="ECO:0000313" key="3">
    <source>
        <dbReference type="EMBL" id="KGG53051.1"/>
    </source>
</evidence>
<dbReference type="Pfam" id="PF23302">
    <property type="entry name" value="HTH_DNAJC9"/>
    <property type="match status" value="1"/>
</dbReference>
<dbReference type="CDD" id="cd06257">
    <property type="entry name" value="DnaJ"/>
    <property type="match status" value="1"/>
</dbReference>
<dbReference type="EMBL" id="JMKJ01000016">
    <property type="protein sequence ID" value="KGG53051.1"/>
    <property type="molecule type" value="Genomic_DNA"/>
</dbReference>
<gene>
    <name evidence="3" type="ORF">DI09_114p30</name>
</gene>
<dbReference type="PRINTS" id="PR00625">
    <property type="entry name" value="JDOMAIN"/>
</dbReference>
<dbReference type="Gene3D" id="1.10.287.110">
    <property type="entry name" value="DnaJ domain"/>
    <property type="match status" value="1"/>
</dbReference>
<dbReference type="OrthoDB" id="10250354at2759"/>
<feature type="region of interest" description="Disordered" evidence="1">
    <location>
        <begin position="218"/>
        <end position="245"/>
    </location>
</feature>
<dbReference type="GeneID" id="25258059"/>
<feature type="domain" description="J" evidence="2">
    <location>
        <begin position="21"/>
        <end position="92"/>
    </location>
</feature>
<dbReference type="GO" id="GO:0005634">
    <property type="term" value="C:nucleus"/>
    <property type="evidence" value="ECO:0007669"/>
    <property type="project" value="TreeGrafter"/>
</dbReference>
<proteinExistence type="predicted"/>
<dbReference type="RefSeq" id="XP_013239487.1">
    <property type="nucleotide sequence ID" value="XM_013384033.1"/>
</dbReference>
<dbReference type="Proteomes" id="UP000029725">
    <property type="component" value="Unassembled WGS sequence"/>
</dbReference>
<dbReference type="Pfam" id="PF00226">
    <property type="entry name" value="DnaJ"/>
    <property type="match status" value="1"/>
</dbReference>
<evidence type="ECO:0000259" key="2">
    <source>
        <dbReference type="PROSITE" id="PS50076"/>
    </source>
</evidence>
<dbReference type="PROSITE" id="PS50076">
    <property type="entry name" value="DNAJ_2"/>
    <property type="match status" value="1"/>
</dbReference>
<dbReference type="GO" id="GO:0031072">
    <property type="term" value="F:heat shock protein binding"/>
    <property type="evidence" value="ECO:0007669"/>
    <property type="project" value="TreeGrafter"/>
</dbReference>
<dbReference type="InterPro" id="IPR056453">
    <property type="entry name" value="HTH_DNAJC9"/>
</dbReference>
<organism evidence="3 4">
    <name type="scientific">Mitosporidium daphniae</name>
    <dbReference type="NCBI Taxonomy" id="1485682"/>
    <lineage>
        <taxon>Eukaryota</taxon>
        <taxon>Fungi</taxon>
        <taxon>Fungi incertae sedis</taxon>
        <taxon>Microsporidia</taxon>
        <taxon>Mitosporidium</taxon>
    </lineage>
</organism>
<dbReference type="GO" id="GO:0005737">
    <property type="term" value="C:cytoplasm"/>
    <property type="evidence" value="ECO:0007669"/>
    <property type="project" value="TreeGrafter"/>
</dbReference>
<dbReference type="InterPro" id="IPR001623">
    <property type="entry name" value="DnaJ_domain"/>
</dbReference>
<dbReference type="AlphaFoldDB" id="A0A098VZ78"/>
<feature type="region of interest" description="Disordered" evidence="1">
    <location>
        <begin position="262"/>
        <end position="294"/>
    </location>
</feature>
<dbReference type="InterPro" id="IPR036869">
    <property type="entry name" value="J_dom_sf"/>
</dbReference>
<dbReference type="InterPro" id="IPR052594">
    <property type="entry name" value="J_domain-containing_protein"/>
</dbReference>
<reference evidence="3 4" key="1">
    <citation type="submission" date="2014-04" db="EMBL/GenBank/DDBJ databases">
        <title>A new species of microsporidia sheds light on the evolution of extreme parasitism.</title>
        <authorList>
            <person name="Haag K.L."/>
            <person name="James T.Y."/>
            <person name="Larsson R."/>
            <person name="Schaer T.M."/>
            <person name="Refardt D."/>
            <person name="Pombert J.-F."/>
            <person name="Ebert D."/>
        </authorList>
    </citation>
    <scope>NUCLEOTIDE SEQUENCE [LARGE SCALE GENOMIC DNA]</scope>
    <source>
        <strain evidence="3 4">UGP3</strain>
        <tissue evidence="3">Spores</tissue>
    </source>
</reference>
<dbReference type="VEuPathDB" id="MicrosporidiaDB:DI09_114p30"/>
<dbReference type="PANTHER" id="PTHR44144:SF1">
    <property type="entry name" value="DNAJ HOMOLOG SUBFAMILY C MEMBER 9"/>
    <property type="match status" value="1"/>
</dbReference>
<evidence type="ECO:0000313" key="4">
    <source>
        <dbReference type="Proteomes" id="UP000029725"/>
    </source>
</evidence>
<dbReference type="SUPFAM" id="SSF46565">
    <property type="entry name" value="Chaperone J-domain"/>
    <property type="match status" value="1"/>
</dbReference>